<feature type="region of interest" description="Disordered" evidence="4">
    <location>
        <begin position="222"/>
        <end position="284"/>
    </location>
</feature>
<feature type="domain" description="Resolvase/invertase-type recombinase catalytic" evidence="5">
    <location>
        <begin position="97"/>
        <end position="228"/>
    </location>
</feature>
<feature type="compositionally biased region" description="Basic residues" evidence="4">
    <location>
        <begin position="25"/>
        <end position="43"/>
    </location>
</feature>
<dbReference type="EMBL" id="LT985188">
    <property type="protein sequence ID" value="SPD87060.1"/>
    <property type="molecule type" value="Genomic_DNA"/>
</dbReference>
<dbReference type="GO" id="GO:0003677">
    <property type="term" value="F:DNA binding"/>
    <property type="evidence" value="ECO:0007669"/>
    <property type="project" value="UniProtKB-KW"/>
</dbReference>
<dbReference type="GO" id="GO:0015074">
    <property type="term" value="P:DNA integration"/>
    <property type="evidence" value="ECO:0007669"/>
    <property type="project" value="UniProtKB-KW"/>
</dbReference>
<dbReference type="SUPFAM" id="SSF53041">
    <property type="entry name" value="Resolvase-like"/>
    <property type="match status" value="1"/>
</dbReference>
<protein>
    <recommendedName>
        <fullName evidence="5">Resolvase/invertase-type recombinase catalytic domain-containing protein</fullName>
    </recommendedName>
</protein>
<dbReference type="AlphaFoldDB" id="A0A2N9JG27"/>
<keyword evidence="7" id="KW-1185">Reference proteome</keyword>
<reference evidence="6 7" key="1">
    <citation type="submission" date="2018-02" db="EMBL/GenBank/DDBJ databases">
        <authorList>
            <person name="Cohen D.B."/>
            <person name="Kent A.D."/>
        </authorList>
    </citation>
    <scope>NUCLEOTIDE SEQUENCE [LARGE SCALE GENOMIC DNA]</scope>
    <source>
        <strain evidence="6">1</strain>
    </source>
</reference>
<evidence type="ECO:0000256" key="4">
    <source>
        <dbReference type="SAM" id="MobiDB-lite"/>
    </source>
</evidence>
<dbReference type="Gene3D" id="3.40.50.1390">
    <property type="entry name" value="Resolvase, N-terminal catalytic domain"/>
    <property type="match status" value="1"/>
</dbReference>
<evidence type="ECO:0000313" key="7">
    <source>
        <dbReference type="Proteomes" id="UP000238164"/>
    </source>
</evidence>
<evidence type="ECO:0000313" key="6">
    <source>
        <dbReference type="EMBL" id="SPD87060.1"/>
    </source>
</evidence>
<dbReference type="KEGG" id="mgg:MPLG2_2030"/>
<dbReference type="GO" id="GO:0000150">
    <property type="term" value="F:DNA strand exchange activity"/>
    <property type="evidence" value="ECO:0007669"/>
    <property type="project" value="InterPro"/>
</dbReference>
<dbReference type="InterPro" id="IPR006118">
    <property type="entry name" value="Recombinase_CS"/>
</dbReference>
<name>A0A2N9JG27_9ACTN</name>
<organism evidence="6 7">
    <name type="scientific">Micropruina glycogenica</name>
    <dbReference type="NCBI Taxonomy" id="75385"/>
    <lineage>
        <taxon>Bacteria</taxon>
        <taxon>Bacillati</taxon>
        <taxon>Actinomycetota</taxon>
        <taxon>Actinomycetes</taxon>
        <taxon>Propionibacteriales</taxon>
        <taxon>Nocardioidaceae</taxon>
        <taxon>Micropruina</taxon>
    </lineage>
</organism>
<feature type="compositionally biased region" description="Basic and acidic residues" evidence="4">
    <location>
        <begin position="107"/>
        <end position="122"/>
    </location>
</feature>
<proteinExistence type="predicted"/>
<evidence type="ECO:0000259" key="5">
    <source>
        <dbReference type="SMART" id="SM00857"/>
    </source>
</evidence>
<feature type="compositionally biased region" description="Low complexity" evidence="4">
    <location>
        <begin position="1"/>
        <end position="11"/>
    </location>
</feature>
<dbReference type="Pfam" id="PF00239">
    <property type="entry name" value="Resolvase"/>
    <property type="match status" value="1"/>
</dbReference>
<feature type="region of interest" description="Disordered" evidence="4">
    <location>
        <begin position="1"/>
        <end position="141"/>
    </location>
</feature>
<evidence type="ECO:0000256" key="1">
    <source>
        <dbReference type="ARBA" id="ARBA00022908"/>
    </source>
</evidence>
<feature type="compositionally biased region" description="Low complexity" evidence="4">
    <location>
        <begin position="59"/>
        <end position="74"/>
    </location>
</feature>
<accession>A0A2N9JG27</accession>
<evidence type="ECO:0000256" key="3">
    <source>
        <dbReference type="ARBA" id="ARBA00023172"/>
    </source>
</evidence>
<dbReference type="InterPro" id="IPR006119">
    <property type="entry name" value="Resolv_N"/>
</dbReference>
<keyword evidence="3" id="KW-0233">DNA recombination</keyword>
<evidence type="ECO:0000256" key="2">
    <source>
        <dbReference type="ARBA" id="ARBA00023125"/>
    </source>
</evidence>
<dbReference type="Proteomes" id="UP000238164">
    <property type="component" value="Chromosome 1"/>
</dbReference>
<sequence length="284" mass="30266">MAVVHPVPVRPRAGDLGRPVGQRPVARRLRGAGGAQRRRRRGRPGGPAARLDRVGGQPAGASTAAHGAARAGHSQPGRRRRTRHRGDHHRRGPRPHRGGRPRARAHGARELHRPDVARRARGDGPGAAAGQPVRRPRPAPAGRPELTACLKALRAGDTLLVWKLDRLGRDLCHLVNIIHDLTEPGIGLRVLTVQGAAIDTVTASGELVVGLWRPWPSKNGSCHLNGQAGRIRPSRTVPGTRHRPVEPSTGTSHLTGELRHGATRSSPATRSAADHEPIKPVPAG</sequence>
<dbReference type="InterPro" id="IPR036162">
    <property type="entry name" value="Resolvase-like_N_sf"/>
</dbReference>
<dbReference type="SMART" id="SM00857">
    <property type="entry name" value="Resolvase"/>
    <property type="match status" value="1"/>
</dbReference>
<keyword evidence="1" id="KW-0229">DNA integration</keyword>
<keyword evidence="2" id="KW-0238">DNA-binding</keyword>
<dbReference type="CDD" id="cd03768">
    <property type="entry name" value="SR_ResInv"/>
    <property type="match status" value="1"/>
</dbReference>
<feature type="compositionally biased region" description="Basic residues" evidence="4">
    <location>
        <begin position="76"/>
        <end position="106"/>
    </location>
</feature>
<dbReference type="PROSITE" id="PS00398">
    <property type="entry name" value="RECOMBINASES_2"/>
    <property type="match status" value="1"/>
</dbReference>
<gene>
    <name evidence="6" type="ORF">MPLG2_2030</name>
</gene>